<feature type="domain" description="SCP2" evidence="2">
    <location>
        <begin position="19"/>
        <end position="105"/>
    </location>
</feature>
<evidence type="ECO:0000259" key="2">
    <source>
        <dbReference type="Pfam" id="PF02036"/>
    </source>
</evidence>
<evidence type="ECO:0000313" key="4">
    <source>
        <dbReference type="Proteomes" id="UP000607311"/>
    </source>
</evidence>
<dbReference type="InterPro" id="IPR003033">
    <property type="entry name" value="SCP2_sterol-bd_dom"/>
</dbReference>
<dbReference type="InterPro" id="IPR036527">
    <property type="entry name" value="SCP2_sterol-bd_dom_sf"/>
</dbReference>
<reference evidence="3" key="1">
    <citation type="submission" date="2021-01" db="EMBL/GenBank/DDBJ databases">
        <title>Whole genome shotgun sequence of Verrucosispora sediminis NBRC 107745.</title>
        <authorList>
            <person name="Komaki H."/>
            <person name="Tamura T."/>
        </authorList>
    </citation>
    <scope>NUCLEOTIDE SEQUENCE</scope>
    <source>
        <strain evidence="3">NBRC 107745</strain>
    </source>
</reference>
<dbReference type="SUPFAM" id="SSF55718">
    <property type="entry name" value="SCP-like"/>
    <property type="match status" value="1"/>
</dbReference>
<dbReference type="Proteomes" id="UP000607311">
    <property type="component" value="Unassembled WGS sequence"/>
</dbReference>
<dbReference type="RefSeq" id="WP_093405907.1">
    <property type="nucleotide sequence ID" value="NZ_BOPD01000011.1"/>
</dbReference>
<proteinExistence type="predicted"/>
<sequence length="143" mass="15942">MSEAVRDFFDGLVEGGGRMLRQVCGTVRFDLGYPDRVDHWLVSIDQGRITVSRGDMTDADTVIYTDAQFFLRMAHGEVKPLPAWLRNDFTADGEFRFVVMLERLFAPPPDAHHPREVAARALAAYRRPSPGEAAPPAGDGEPR</sequence>
<dbReference type="Pfam" id="PF02036">
    <property type="entry name" value="SCP2"/>
    <property type="match status" value="1"/>
</dbReference>
<gene>
    <name evidence="3" type="ORF">Vse01_19400</name>
</gene>
<dbReference type="OrthoDB" id="3381037at2"/>
<dbReference type="AlphaFoldDB" id="A0A9W5XJE3"/>
<organism evidence="3 4">
    <name type="scientific">Micromonospora sediminimaris</name>
    <dbReference type="NCBI Taxonomy" id="547162"/>
    <lineage>
        <taxon>Bacteria</taxon>
        <taxon>Bacillati</taxon>
        <taxon>Actinomycetota</taxon>
        <taxon>Actinomycetes</taxon>
        <taxon>Micromonosporales</taxon>
        <taxon>Micromonosporaceae</taxon>
        <taxon>Micromonospora</taxon>
    </lineage>
</organism>
<dbReference type="Gene3D" id="3.30.1050.10">
    <property type="entry name" value="SCP2 sterol-binding domain"/>
    <property type="match status" value="1"/>
</dbReference>
<name>A0A9W5XJE3_9ACTN</name>
<feature type="region of interest" description="Disordered" evidence="1">
    <location>
        <begin position="120"/>
        <end position="143"/>
    </location>
</feature>
<accession>A0A9W5XJE3</accession>
<dbReference type="EMBL" id="BOPD01000011">
    <property type="protein sequence ID" value="GIJ32792.1"/>
    <property type="molecule type" value="Genomic_DNA"/>
</dbReference>
<evidence type="ECO:0000313" key="3">
    <source>
        <dbReference type="EMBL" id="GIJ32792.1"/>
    </source>
</evidence>
<keyword evidence="4" id="KW-1185">Reference proteome</keyword>
<comment type="caution">
    <text evidence="3">The sequence shown here is derived from an EMBL/GenBank/DDBJ whole genome shotgun (WGS) entry which is preliminary data.</text>
</comment>
<evidence type="ECO:0000256" key="1">
    <source>
        <dbReference type="SAM" id="MobiDB-lite"/>
    </source>
</evidence>
<protein>
    <recommendedName>
        <fullName evidence="2">SCP2 domain-containing protein</fullName>
    </recommendedName>
</protein>